<gene>
    <name evidence="1" type="ORF">Tci_000917</name>
</gene>
<organism evidence="1">
    <name type="scientific">Tanacetum cinerariifolium</name>
    <name type="common">Dalmatian daisy</name>
    <name type="synonym">Chrysanthemum cinerariifolium</name>
    <dbReference type="NCBI Taxonomy" id="118510"/>
    <lineage>
        <taxon>Eukaryota</taxon>
        <taxon>Viridiplantae</taxon>
        <taxon>Streptophyta</taxon>
        <taxon>Embryophyta</taxon>
        <taxon>Tracheophyta</taxon>
        <taxon>Spermatophyta</taxon>
        <taxon>Magnoliopsida</taxon>
        <taxon>eudicotyledons</taxon>
        <taxon>Gunneridae</taxon>
        <taxon>Pentapetalae</taxon>
        <taxon>asterids</taxon>
        <taxon>campanulids</taxon>
        <taxon>Asterales</taxon>
        <taxon>Asteraceae</taxon>
        <taxon>Asteroideae</taxon>
        <taxon>Anthemideae</taxon>
        <taxon>Anthemidinae</taxon>
        <taxon>Tanacetum</taxon>
    </lineage>
</organism>
<reference evidence="1" key="1">
    <citation type="journal article" date="2019" name="Sci. Rep.">
        <title>Draft genome of Tanacetum cinerariifolium, the natural source of mosquito coil.</title>
        <authorList>
            <person name="Yamashiro T."/>
            <person name="Shiraishi A."/>
            <person name="Satake H."/>
            <person name="Nakayama K."/>
        </authorList>
    </citation>
    <scope>NUCLEOTIDE SEQUENCE</scope>
</reference>
<dbReference type="EMBL" id="BKCJ010000031">
    <property type="protein sequence ID" value="GEU28939.1"/>
    <property type="molecule type" value="Genomic_DNA"/>
</dbReference>
<dbReference type="AlphaFoldDB" id="A0A699GGL3"/>
<accession>A0A699GGL3</accession>
<proteinExistence type="predicted"/>
<comment type="caution">
    <text evidence="1">The sequence shown here is derived from an EMBL/GenBank/DDBJ whole genome shotgun (WGS) entry which is preliminary data.</text>
</comment>
<sequence length="134" mass="15287">MVDHANYSAQQAMRSCLKCGSRQLLSSAGSAIASEMWIYRHHLRDREHFQTTSTGDHPTAVDKKNWNKHLFNSVPISTSGLKSALELSFPLPRSLQRVKGKKCVKKDFAQQLRERMKDRRVDLMKINSALDEMG</sequence>
<protein>
    <submittedName>
        <fullName evidence="1">Uncharacterized protein</fullName>
    </submittedName>
</protein>
<name>A0A699GGL3_TANCI</name>
<evidence type="ECO:0000313" key="1">
    <source>
        <dbReference type="EMBL" id="GEU28939.1"/>
    </source>
</evidence>